<dbReference type="KEGG" id="tum:CBW65_22740"/>
<feature type="transmembrane region" description="Helical" evidence="11">
    <location>
        <begin position="145"/>
        <end position="163"/>
    </location>
</feature>
<dbReference type="Gene3D" id="1.10.3470.10">
    <property type="entry name" value="ABC transporter involved in vitamin B12 uptake, BtuC"/>
    <property type="match status" value="1"/>
</dbReference>
<dbReference type="PANTHER" id="PTHR30477">
    <property type="entry name" value="ABC-TRANSPORTER METAL-BINDING PROTEIN"/>
    <property type="match status" value="1"/>
</dbReference>
<keyword evidence="7 11" id="KW-0472">Membrane</keyword>
<dbReference type="RefSeq" id="WP_087458841.1">
    <property type="nucleotide sequence ID" value="NZ_CP021434.1"/>
</dbReference>
<comment type="similarity">
    <text evidence="2 10">Belongs to the ABC-3 integral membrane protein family.</text>
</comment>
<dbReference type="SUPFAM" id="SSF46785">
    <property type="entry name" value="Winged helix' DNA-binding domain"/>
    <property type="match status" value="1"/>
</dbReference>
<feature type="transmembrane region" description="Helical" evidence="11">
    <location>
        <begin position="208"/>
        <end position="225"/>
    </location>
</feature>
<evidence type="ECO:0000256" key="8">
    <source>
        <dbReference type="ARBA" id="ARBA00057828"/>
    </source>
</evidence>
<evidence type="ECO:0000256" key="5">
    <source>
        <dbReference type="ARBA" id="ARBA00022692"/>
    </source>
</evidence>
<keyword evidence="6 11" id="KW-1133">Transmembrane helix</keyword>
<dbReference type="OrthoDB" id="9788905at2"/>
<proteinExistence type="inferred from homology"/>
<gene>
    <name evidence="12" type="ORF">CBW65_22740</name>
</gene>
<evidence type="ECO:0000256" key="7">
    <source>
        <dbReference type="ARBA" id="ARBA00023136"/>
    </source>
</evidence>
<dbReference type="AlphaFoldDB" id="A0A1Y0IVJ2"/>
<comment type="function">
    <text evidence="8">This protein is probably a component of a manganese permease, a binding protein-dependent, ATP-driven transport system.</text>
</comment>
<sequence>MADLFSTLLSDPNTRWVLAACMLLGLASGVLGCFAVLRRHSLMGDAVAHAALPGICIAFMLSGSKSIGLFLIGAAVAGVLAAFCITAVTRYSRIKEDTALGLVLSVFFGVGIVLLTRIQHSPLGNQSGLDSFLFGKAASLSDVDVQVMMGAAAVLVLLCALLFKEFKLLSFDPGFGRGLGMPMGLFNLLLMSLIVLAVVIGLQAVGVVLMAAMLILPALAARYWTERLDRMMLLAGGFGALAGAIGTFVSAMAANLPTGPVIVLSGTSLFLLSLLFAPRRGLLAKGLRLLKLRTRVAEENVLQSLYDLTEKDGVSRLFTPEQIQRRRPQALRTVQKTLRRLEQQGLVERSEVQFYLTDRGVKKAYRLTLEQRMWEIFLMYEAKWGAVRIDRDAGDLDAQLPQDLKLEIKHLLRLHDLEPTLTPGGRIE</sequence>
<keyword evidence="4" id="KW-1003">Cell membrane</keyword>
<feature type="transmembrane region" description="Helical" evidence="11">
    <location>
        <begin position="16"/>
        <end position="37"/>
    </location>
</feature>
<organism evidence="12 13">
    <name type="scientific">Tumebacillus avium</name>
    <dbReference type="NCBI Taxonomy" id="1903704"/>
    <lineage>
        <taxon>Bacteria</taxon>
        <taxon>Bacillati</taxon>
        <taxon>Bacillota</taxon>
        <taxon>Bacilli</taxon>
        <taxon>Bacillales</taxon>
        <taxon>Alicyclobacillaceae</taxon>
        <taxon>Tumebacillus</taxon>
    </lineage>
</organism>
<feature type="transmembrane region" description="Helical" evidence="11">
    <location>
        <begin position="42"/>
        <end position="61"/>
    </location>
</feature>
<dbReference type="Proteomes" id="UP000195437">
    <property type="component" value="Chromosome"/>
</dbReference>
<keyword evidence="5 10" id="KW-0812">Transmembrane</keyword>
<evidence type="ECO:0000313" key="13">
    <source>
        <dbReference type="Proteomes" id="UP000195437"/>
    </source>
</evidence>
<feature type="transmembrane region" description="Helical" evidence="11">
    <location>
        <begin position="259"/>
        <end position="278"/>
    </location>
</feature>
<feature type="transmembrane region" description="Helical" evidence="11">
    <location>
        <begin position="67"/>
        <end position="88"/>
    </location>
</feature>
<dbReference type="GO" id="GO:0071281">
    <property type="term" value="P:cellular response to iron ion"/>
    <property type="evidence" value="ECO:0007669"/>
    <property type="project" value="UniProtKB-ARBA"/>
</dbReference>
<comment type="subcellular location">
    <subcellularLocation>
        <location evidence="1 10">Cell membrane</location>
        <topology evidence="1 10">Multi-pass membrane protein</topology>
    </subcellularLocation>
</comment>
<keyword evidence="3 10" id="KW-0813">Transport</keyword>
<dbReference type="GO" id="GO:0043190">
    <property type="term" value="C:ATP-binding cassette (ABC) transporter complex"/>
    <property type="evidence" value="ECO:0007669"/>
    <property type="project" value="InterPro"/>
</dbReference>
<feature type="transmembrane region" description="Helical" evidence="11">
    <location>
        <begin position="232"/>
        <end position="253"/>
    </location>
</feature>
<dbReference type="InterPro" id="IPR001626">
    <property type="entry name" value="ABC_TroCD"/>
</dbReference>
<feature type="transmembrane region" description="Helical" evidence="11">
    <location>
        <begin position="100"/>
        <end position="118"/>
    </location>
</feature>
<dbReference type="FunFam" id="1.10.3470.10:FF:000003">
    <property type="entry name" value="Iron ABC transporter permease SitD"/>
    <property type="match status" value="1"/>
</dbReference>
<name>A0A1Y0IVJ2_9BACL</name>
<dbReference type="EMBL" id="CP021434">
    <property type="protein sequence ID" value="ARU63505.1"/>
    <property type="molecule type" value="Genomic_DNA"/>
</dbReference>
<dbReference type="GO" id="GO:0010043">
    <property type="term" value="P:response to zinc ion"/>
    <property type="evidence" value="ECO:0007669"/>
    <property type="project" value="TreeGrafter"/>
</dbReference>
<evidence type="ECO:0000256" key="6">
    <source>
        <dbReference type="ARBA" id="ARBA00022989"/>
    </source>
</evidence>
<evidence type="ECO:0000256" key="4">
    <source>
        <dbReference type="ARBA" id="ARBA00022475"/>
    </source>
</evidence>
<evidence type="ECO:0000256" key="3">
    <source>
        <dbReference type="ARBA" id="ARBA00022448"/>
    </source>
</evidence>
<evidence type="ECO:0000313" key="12">
    <source>
        <dbReference type="EMBL" id="ARU63505.1"/>
    </source>
</evidence>
<evidence type="ECO:0000256" key="9">
    <source>
        <dbReference type="ARBA" id="ARBA00073179"/>
    </source>
</evidence>
<dbReference type="Pfam" id="PF00950">
    <property type="entry name" value="ABC-3"/>
    <property type="match status" value="1"/>
</dbReference>
<dbReference type="GO" id="GO:0055085">
    <property type="term" value="P:transmembrane transport"/>
    <property type="evidence" value="ECO:0007669"/>
    <property type="project" value="InterPro"/>
</dbReference>
<evidence type="ECO:0000256" key="1">
    <source>
        <dbReference type="ARBA" id="ARBA00004651"/>
    </source>
</evidence>
<dbReference type="CDD" id="cd06550">
    <property type="entry name" value="TM_ABC_iron-siderophores_like"/>
    <property type="match status" value="1"/>
</dbReference>
<accession>A0A1Y0IVJ2</accession>
<protein>
    <recommendedName>
        <fullName evidence="9">Manganese transport system membrane protein MntC</fullName>
    </recommendedName>
</protein>
<dbReference type="PANTHER" id="PTHR30477:SF3">
    <property type="entry name" value="METAL TRANSPORT SYSTEM MEMBRANE PROTEIN CT_069-RELATED"/>
    <property type="match status" value="1"/>
</dbReference>
<keyword evidence="13" id="KW-1185">Reference proteome</keyword>
<dbReference type="InterPro" id="IPR037294">
    <property type="entry name" value="ABC_BtuC-like"/>
</dbReference>
<evidence type="ECO:0000256" key="10">
    <source>
        <dbReference type="RuleBase" id="RU003943"/>
    </source>
</evidence>
<dbReference type="Gene3D" id="1.10.10.10">
    <property type="entry name" value="Winged helix-like DNA-binding domain superfamily/Winged helix DNA-binding domain"/>
    <property type="match status" value="1"/>
</dbReference>
<dbReference type="InterPro" id="IPR036390">
    <property type="entry name" value="WH_DNA-bd_sf"/>
</dbReference>
<evidence type="ECO:0000256" key="2">
    <source>
        <dbReference type="ARBA" id="ARBA00008034"/>
    </source>
</evidence>
<dbReference type="InterPro" id="IPR036388">
    <property type="entry name" value="WH-like_DNA-bd_sf"/>
</dbReference>
<reference evidence="13" key="1">
    <citation type="submission" date="2017-05" db="EMBL/GenBank/DDBJ databases">
        <authorList>
            <person name="Sung H."/>
        </authorList>
    </citation>
    <scope>NUCLEOTIDE SEQUENCE [LARGE SCALE GENOMIC DNA]</scope>
    <source>
        <strain evidence="13">AR23208</strain>
    </source>
</reference>
<dbReference type="SUPFAM" id="SSF81345">
    <property type="entry name" value="ABC transporter involved in vitamin B12 uptake, BtuC"/>
    <property type="match status" value="1"/>
</dbReference>
<evidence type="ECO:0000256" key="11">
    <source>
        <dbReference type="SAM" id="Phobius"/>
    </source>
</evidence>